<dbReference type="GO" id="GO:0003724">
    <property type="term" value="F:RNA helicase activity"/>
    <property type="evidence" value="ECO:0007669"/>
    <property type="project" value="UniProtKB-EC"/>
</dbReference>
<dbReference type="InterPro" id="IPR050079">
    <property type="entry name" value="DEAD_box_RNA_helicase"/>
</dbReference>
<keyword evidence="5" id="KW-0067">ATP-binding</keyword>
<keyword evidence="10" id="KW-1185">Reference proteome</keyword>
<dbReference type="Proteomes" id="UP000314982">
    <property type="component" value="Unassembled WGS sequence"/>
</dbReference>
<dbReference type="SUPFAM" id="SSF52540">
    <property type="entry name" value="P-loop containing nucleoside triphosphate hydrolases"/>
    <property type="match status" value="1"/>
</dbReference>
<dbReference type="EC" id="3.6.4.13" evidence="1"/>
<dbReference type="InterPro" id="IPR000629">
    <property type="entry name" value="RNA-helicase_DEAD-box_CS"/>
</dbReference>
<dbReference type="PROSITE" id="PS51195">
    <property type="entry name" value="Q_MOTIF"/>
    <property type="match status" value="1"/>
</dbReference>
<evidence type="ECO:0000256" key="6">
    <source>
        <dbReference type="PROSITE-ProRule" id="PRU00552"/>
    </source>
</evidence>
<keyword evidence="2" id="KW-0547">Nucleotide-binding</keyword>
<sequence>MSKTHLTTEKFAQMGLEPEVLAGLESKGFHYCTPIQALSLPLLVEGHDLAGQAQTGTGKTIAFLAATFNYLLTHPLTTPRLVNQPRAIIMAPTRELAVQIYNDVVVLDEADRMFDLGFIKDIRF</sequence>
<evidence type="ECO:0000256" key="2">
    <source>
        <dbReference type="ARBA" id="ARBA00022741"/>
    </source>
</evidence>
<proteinExistence type="predicted"/>
<dbReference type="InterPro" id="IPR011545">
    <property type="entry name" value="DEAD/DEAH_box_helicase_dom"/>
</dbReference>
<feature type="domain" description="DEAD-box RNA helicase Q" evidence="8">
    <location>
        <begin position="9"/>
        <end position="37"/>
    </location>
</feature>
<dbReference type="PROSITE" id="PS51192">
    <property type="entry name" value="HELICASE_ATP_BIND_1"/>
    <property type="match status" value="1"/>
</dbReference>
<keyword evidence="3" id="KW-0378">Hydrolase</keyword>
<dbReference type="PANTHER" id="PTHR47959:SF10">
    <property type="entry name" value="ATP-DEPENDENT RNA HELICASE RHLB"/>
    <property type="match status" value="1"/>
</dbReference>
<evidence type="ECO:0000259" key="7">
    <source>
        <dbReference type="PROSITE" id="PS51192"/>
    </source>
</evidence>
<dbReference type="AlphaFoldDB" id="A0A4W5KVK2"/>
<keyword evidence="4" id="KW-0347">Helicase</keyword>
<evidence type="ECO:0000313" key="9">
    <source>
        <dbReference type="Ensembl" id="ENSHHUP00000020732.1"/>
    </source>
</evidence>
<dbReference type="InterPro" id="IPR014014">
    <property type="entry name" value="RNA_helicase_DEAD_Q_motif"/>
</dbReference>
<dbReference type="GO" id="GO:0016787">
    <property type="term" value="F:hydrolase activity"/>
    <property type="evidence" value="ECO:0007669"/>
    <property type="project" value="UniProtKB-KW"/>
</dbReference>
<evidence type="ECO:0000256" key="3">
    <source>
        <dbReference type="ARBA" id="ARBA00022801"/>
    </source>
</evidence>
<organism evidence="9 10">
    <name type="scientific">Hucho hucho</name>
    <name type="common">huchen</name>
    <dbReference type="NCBI Taxonomy" id="62062"/>
    <lineage>
        <taxon>Eukaryota</taxon>
        <taxon>Metazoa</taxon>
        <taxon>Chordata</taxon>
        <taxon>Craniata</taxon>
        <taxon>Vertebrata</taxon>
        <taxon>Euteleostomi</taxon>
        <taxon>Actinopterygii</taxon>
        <taxon>Neopterygii</taxon>
        <taxon>Teleostei</taxon>
        <taxon>Protacanthopterygii</taxon>
        <taxon>Salmoniformes</taxon>
        <taxon>Salmonidae</taxon>
        <taxon>Salmoninae</taxon>
        <taxon>Hucho</taxon>
    </lineage>
</organism>
<evidence type="ECO:0000256" key="1">
    <source>
        <dbReference type="ARBA" id="ARBA00012552"/>
    </source>
</evidence>
<dbReference type="PANTHER" id="PTHR47959">
    <property type="entry name" value="ATP-DEPENDENT RNA HELICASE RHLE-RELATED"/>
    <property type="match status" value="1"/>
</dbReference>
<feature type="domain" description="Helicase ATP-binding" evidence="7">
    <location>
        <begin position="40"/>
        <end position="124"/>
    </location>
</feature>
<feature type="short sequence motif" description="Q motif" evidence="6">
    <location>
        <begin position="9"/>
        <end position="37"/>
    </location>
</feature>
<dbReference type="Gene3D" id="3.40.50.300">
    <property type="entry name" value="P-loop containing nucleotide triphosphate hydrolases"/>
    <property type="match status" value="1"/>
</dbReference>
<dbReference type="GO" id="GO:0005524">
    <property type="term" value="F:ATP binding"/>
    <property type="evidence" value="ECO:0007669"/>
    <property type="project" value="UniProtKB-KW"/>
</dbReference>
<name>A0A4W5KVK2_9TELE</name>
<protein>
    <recommendedName>
        <fullName evidence="1">RNA helicase</fullName>
        <ecNumber evidence="1">3.6.4.13</ecNumber>
    </recommendedName>
</protein>
<dbReference type="InterPro" id="IPR014001">
    <property type="entry name" value="Helicase_ATP-bd"/>
</dbReference>
<dbReference type="Pfam" id="PF00270">
    <property type="entry name" value="DEAD"/>
    <property type="match status" value="1"/>
</dbReference>
<dbReference type="GO" id="GO:0005829">
    <property type="term" value="C:cytosol"/>
    <property type="evidence" value="ECO:0007669"/>
    <property type="project" value="TreeGrafter"/>
</dbReference>
<dbReference type="Ensembl" id="ENSHHUT00000021504.1">
    <property type="protein sequence ID" value="ENSHHUP00000020732.1"/>
    <property type="gene ID" value="ENSHHUG00000012987.1"/>
</dbReference>
<evidence type="ECO:0000256" key="4">
    <source>
        <dbReference type="ARBA" id="ARBA00022806"/>
    </source>
</evidence>
<evidence type="ECO:0000259" key="8">
    <source>
        <dbReference type="PROSITE" id="PS51195"/>
    </source>
</evidence>
<accession>A0A4W5KVK2</accession>
<reference evidence="9" key="3">
    <citation type="submission" date="2025-09" db="UniProtKB">
        <authorList>
            <consortium name="Ensembl"/>
        </authorList>
    </citation>
    <scope>IDENTIFICATION</scope>
</reference>
<evidence type="ECO:0000313" key="10">
    <source>
        <dbReference type="Proteomes" id="UP000314982"/>
    </source>
</evidence>
<dbReference type="PROSITE" id="PS00039">
    <property type="entry name" value="DEAD_ATP_HELICASE"/>
    <property type="match status" value="1"/>
</dbReference>
<evidence type="ECO:0000256" key="5">
    <source>
        <dbReference type="ARBA" id="ARBA00022840"/>
    </source>
</evidence>
<dbReference type="STRING" id="62062.ENSHHUP00000020732"/>
<reference evidence="10" key="1">
    <citation type="submission" date="2018-06" db="EMBL/GenBank/DDBJ databases">
        <title>Genome assembly of Danube salmon.</title>
        <authorList>
            <person name="Macqueen D.J."/>
            <person name="Gundappa M.K."/>
        </authorList>
    </citation>
    <scope>NUCLEOTIDE SEQUENCE [LARGE SCALE GENOMIC DNA]</scope>
</reference>
<dbReference type="GO" id="GO:0003676">
    <property type="term" value="F:nucleic acid binding"/>
    <property type="evidence" value="ECO:0007669"/>
    <property type="project" value="InterPro"/>
</dbReference>
<dbReference type="InterPro" id="IPR027417">
    <property type="entry name" value="P-loop_NTPase"/>
</dbReference>
<reference evidence="9" key="2">
    <citation type="submission" date="2025-08" db="UniProtKB">
        <authorList>
            <consortium name="Ensembl"/>
        </authorList>
    </citation>
    <scope>IDENTIFICATION</scope>
</reference>